<sequence>MRGASMNPMTTELLAKWYLEACALDVAALKPGNVSIHSAGHGMDAELFVQSALASAEMITEPGQVLGNRIYGAVKATQDAVRCNTNLGIILLCAPIIQAAIDYPEERLETALLKVLSAVRAEETNRVFAAIRLANPGGLGRTESHDVAGPATSPLVEVMALAADRDLIARQYANGFHELSSVILPYLIDAFQRHADEETAVTDLFLYLLESFQDSHIQRKQGTARAIAVSRWAADVHQKYLTAADDSARHLLLIEMDRQLKQQGINPGTTADFCVAGVFIHRLQRQTINSAGVARNYPRMRRPIQAKTPLIL</sequence>
<dbReference type="GO" id="GO:0005524">
    <property type="term" value="F:ATP binding"/>
    <property type="evidence" value="ECO:0007669"/>
    <property type="project" value="InterPro"/>
</dbReference>
<dbReference type="InterPro" id="IPR002736">
    <property type="entry name" value="CitG"/>
</dbReference>
<dbReference type="GO" id="GO:0046917">
    <property type="term" value="F:triphosphoribosyl-dephospho-CoA synthase activity"/>
    <property type="evidence" value="ECO:0007669"/>
    <property type="project" value="InterPro"/>
</dbReference>
<dbReference type="PANTHER" id="PTHR42280:SF1">
    <property type="entry name" value="CITG FAMILY PROTEIN"/>
    <property type="match status" value="1"/>
</dbReference>
<dbReference type="Pfam" id="PF01874">
    <property type="entry name" value="CitG"/>
    <property type="match status" value="1"/>
</dbReference>
<accession>A0A2N6CWT1</accession>
<proteinExistence type="predicted"/>
<organism evidence="1 2">
    <name type="scientific">Sedimenticola selenatireducens</name>
    <dbReference type="NCBI Taxonomy" id="191960"/>
    <lineage>
        <taxon>Bacteria</taxon>
        <taxon>Pseudomonadati</taxon>
        <taxon>Pseudomonadota</taxon>
        <taxon>Gammaproteobacteria</taxon>
        <taxon>Chromatiales</taxon>
        <taxon>Sedimenticolaceae</taxon>
        <taxon>Sedimenticola</taxon>
    </lineage>
</organism>
<dbReference type="Proteomes" id="UP000235015">
    <property type="component" value="Unassembled WGS sequence"/>
</dbReference>
<dbReference type="AlphaFoldDB" id="A0A2N6CWT1"/>
<name>A0A2N6CWT1_9GAMM</name>
<reference evidence="1 2" key="1">
    <citation type="submission" date="2017-11" db="EMBL/GenBank/DDBJ databases">
        <title>Genome-resolved metagenomics identifies genetic mobility, metabolic interactions, and unexpected diversity in perchlorate-reducing communities.</title>
        <authorList>
            <person name="Barnum T.P."/>
            <person name="Figueroa I.A."/>
            <person name="Carlstrom C.I."/>
            <person name="Lucas L.N."/>
            <person name="Engelbrektson A.L."/>
            <person name="Coates J.D."/>
        </authorList>
    </citation>
    <scope>NUCLEOTIDE SEQUENCE [LARGE SCALE GENOMIC DNA]</scope>
    <source>
        <strain evidence="1">BM301</strain>
    </source>
</reference>
<dbReference type="Gene3D" id="1.10.4200.10">
    <property type="entry name" value="Triphosphoribosyl-dephospho-CoA protein"/>
    <property type="match status" value="1"/>
</dbReference>
<gene>
    <name evidence="1" type="ORF">C0630_09355</name>
</gene>
<evidence type="ECO:0000313" key="1">
    <source>
        <dbReference type="EMBL" id="PLX61735.1"/>
    </source>
</evidence>
<dbReference type="PANTHER" id="PTHR42280">
    <property type="entry name" value="CITG FAMILY PROTEIN"/>
    <property type="match status" value="1"/>
</dbReference>
<comment type="caution">
    <text evidence="1">The sequence shown here is derived from an EMBL/GenBank/DDBJ whole genome shotgun (WGS) entry which is preliminary data.</text>
</comment>
<dbReference type="EMBL" id="PKUN01000010">
    <property type="protein sequence ID" value="PLX61735.1"/>
    <property type="molecule type" value="Genomic_DNA"/>
</dbReference>
<dbReference type="STRING" id="1111735.GCA_000428045_03786"/>
<evidence type="ECO:0000313" key="2">
    <source>
        <dbReference type="Proteomes" id="UP000235015"/>
    </source>
</evidence>
<protein>
    <submittedName>
        <fullName evidence="1">Triphosphoribosyl-dephospho-CoA synthase</fullName>
    </submittedName>
</protein>